<accession>A0A4U1IDI0</accession>
<dbReference type="EMBL" id="SWJE01000002">
    <property type="protein sequence ID" value="TKC91505.1"/>
    <property type="molecule type" value="Genomic_DNA"/>
</dbReference>
<name>A0A4U1IDI0_9BURK</name>
<keyword evidence="3" id="KW-1185">Reference proteome</keyword>
<evidence type="ECO:0000256" key="1">
    <source>
        <dbReference type="SAM" id="MobiDB-lite"/>
    </source>
</evidence>
<dbReference type="Proteomes" id="UP000305539">
    <property type="component" value="Unassembled WGS sequence"/>
</dbReference>
<protein>
    <submittedName>
        <fullName evidence="2">Uncharacterized protein</fullName>
    </submittedName>
</protein>
<comment type="caution">
    <text evidence="2">The sequence shown here is derived from an EMBL/GenBank/DDBJ whole genome shotgun (WGS) entry which is preliminary data.</text>
</comment>
<evidence type="ECO:0000313" key="3">
    <source>
        <dbReference type="Proteomes" id="UP000305539"/>
    </source>
</evidence>
<gene>
    <name evidence="2" type="ORF">FAZ69_03350</name>
</gene>
<dbReference type="RefSeq" id="WP_136892543.1">
    <property type="nucleotide sequence ID" value="NZ_SWJE01000002.1"/>
</dbReference>
<sequence length="64" mass="6975">MSENTGYELVAKALGPVAADPSDLPWKCLRAGMMLKPKARSFFSVRNRSSQSASQTPNLSGDFR</sequence>
<organism evidence="2 3">
    <name type="scientific">Trinickia terrae</name>
    <dbReference type="NCBI Taxonomy" id="2571161"/>
    <lineage>
        <taxon>Bacteria</taxon>
        <taxon>Pseudomonadati</taxon>
        <taxon>Pseudomonadota</taxon>
        <taxon>Betaproteobacteria</taxon>
        <taxon>Burkholderiales</taxon>
        <taxon>Burkholderiaceae</taxon>
        <taxon>Trinickia</taxon>
    </lineage>
</organism>
<dbReference type="OrthoDB" id="5288421at2"/>
<proteinExistence type="predicted"/>
<reference evidence="2 3" key="1">
    <citation type="submission" date="2019-04" db="EMBL/GenBank/DDBJ databases">
        <title>Trinickia sp. 7GSK02, isolated from subtropical forest soil.</title>
        <authorList>
            <person name="Gao Z.-H."/>
            <person name="Qiu L.-H."/>
        </authorList>
    </citation>
    <scope>NUCLEOTIDE SEQUENCE [LARGE SCALE GENOMIC DNA]</scope>
    <source>
        <strain evidence="2 3">7GSK02</strain>
    </source>
</reference>
<feature type="region of interest" description="Disordered" evidence="1">
    <location>
        <begin position="44"/>
        <end position="64"/>
    </location>
</feature>
<dbReference type="AlphaFoldDB" id="A0A4U1IDI0"/>
<evidence type="ECO:0000313" key="2">
    <source>
        <dbReference type="EMBL" id="TKC91505.1"/>
    </source>
</evidence>